<dbReference type="Pfam" id="PF07893">
    <property type="entry name" value="DUF1668"/>
    <property type="match status" value="1"/>
</dbReference>
<dbReference type="EMBL" id="EU960445">
    <property type="protein sequence ID" value="ACG32563.1"/>
    <property type="molecule type" value="mRNA"/>
</dbReference>
<dbReference type="PANTHER" id="PTHR33085">
    <property type="entry name" value="OS12G0113100 PROTEIN-RELATED"/>
    <property type="match status" value="1"/>
</dbReference>
<dbReference type="PANTHER" id="PTHR33085:SF145">
    <property type="entry name" value="OS05G0302200 PROTEIN"/>
    <property type="match status" value="1"/>
</dbReference>
<protein>
    <submittedName>
        <fullName evidence="1">Uncharacterized protein</fullName>
    </submittedName>
</protein>
<reference evidence="1" key="1">
    <citation type="journal article" date="2009" name="Plant Mol. Biol.">
        <title>Insights into corn genes derived from large-scale cDNA sequencing.</title>
        <authorList>
            <person name="Alexandrov N.N."/>
            <person name="Brover V.V."/>
            <person name="Freidin S."/>
            <person name="Troukhan M.E."/>
            <person name="Tatarinova T.V."/>
            <person name="Zhang H."/>
            <person name="Swaller T.J."/>
            <person name="Lu Y.P."/>
            <person name="Bouck J."/>
            <person name="Flavell R.B."/>
            <person name="Feldmann K.A."/>
        </authorList>
    </citation>
    <scope>NUCLEOTIDE SEQUENCE</scope>
</reference>
<dbReference type="InterPro" id="IPR012871">
    <property type="entry name" value="DUF1668_ORYSA"/>
</dbReference>
<sequence length="410" mass="45742">MSRAIESTMRQSRQFVNLIMTNLYNGAKSLHFVDLKRQPLFKTPLPPTASTDGDRFETQDAFSQTQPTESLVLERLRLPRPSFQFETSTAQDRSWYINCLPLSDRVVFCSDQCGHNFVVDGIARCLVTMPSLHKRKMMPLSIFIPSTDVEGGGSLFLVDRSPGITATRVEFESLVYRKASFSNTYSWQAQLLPPAPYPLYTSYSWQAQLLPPAPYPLYTKISSYAVIGGGSHICLSVKNEGTYCLDTTRHTWSKVGTWTLPFDGKVEYVPELKLWFGASADRQKLAATDLSYLSSTVDSATGFQPEVLGSWMELTLPEGWEQKGRTQLVNLGSGRFCVARFLNEMFDPYGSGYVLLTGVEIVPHFDNLTGNDVSSGSGDGSKGKLKLQIIPHKSRVYMPTTALALIQDVF</sequence>
<proteinExistence type="evidence at transcript level"/>
<evidence type="ECO:0000313" key="1">
    <source>
        <dbReference type="EMBL" id="ACG32563.1"/>
    </source>
</evidence>
<name>B6T630_MAIZE</name>
<dbReference type="AlphaFoldDB" id="B6T630"/>
<accession>B6T630</accession>
<organism evidence="1">
    <name type="scientific">Zea mays</name>
    <name type="common">Maize</name>
    <dbReference type="NCBI Taxonomy" id="4577"/>
    <lineage>
        <taxon>Eukaryota</taxon>
        <taxon>Viridiplantae</taxon>
        <taxon>Streptophyta</taxon>
        <taxon>Embryophyta</taxon>
        <taxon>Tracheophyta</taxon>
        <taxon>Spermatophyta</taxon>
        <taxon>Magnoliopsida</taxon>
        <taxon>Liliopsida</taxon>
        <taxon>Poales</taxon>
        <taxon>Poaceae</taxon>
        <taxon>PACMAD clade</taxon>
        <taxon>Panicoideae</taxon>
        <taxon>Andropogonodae</taxon>
        <taxon>Andropogoneae</taxon>
        <taxon>Tripsacinae</taxon>
        <taxon>Zea</taxon>
    </lineage>
</organism>